<evidence type="ECO:0000313" key="3">
    <source>
        <dbReference type="EMBL" id="CRZ34058.1"/>
    </source>
</evidence>
<dbReference type="SUPFAM" id="SSF56300">
    <property type="entry name" value="Metallo-dependent phosphatases"/>
    <property type="match status" value="1"/>
</dbReference>
<keyword evidence="1" id="KW-0472">Membrane</keyword>
<dbReference type="Gene3D" id="3.60.21.10">
    <property type="match status" value="1"/>
</dbReference>
<evidence type="ECO:0000313" key="4">
    <source>
        <dbReference type="Proteomes" id="UP000236497"/>
    </source>
</evidence>
<feature type="transmembrane region" description="Helical" evidence="1">
    <location>
        <begin position="41"/>
        <end position="60"/>
    </location>
</feature>
<name>A0A0H5SUT1_HERHM</name>
<keyword evidence="1" id="KW-1133">Transmembrane helix</keyword>
<dbReference type="AlphaFoldDB" id="A0A0H5SUT1"/>
<dbReference type="InterPro" id="IPR004843">
    <property type="entry name" value="Calcineurin-like_PHP"/>
</dbReference>
<protein>
    <recommendedName>
        <fullName evidence="2">Calcineurin-like phosphoesterase domain-containing protein</fullName>
    </recommendedName>
</protein>
<dbReference type="Proteomes" id="UP000236497">
    <property type="component" value="Unassembled WGS sequence"/>
</dbReference>
<dbReference type="CDD" id="cd07385">
    <property type="entry name" value="MPP_YkuE_C"/>
    <property type="match status" value="1"/>
</dbReference>
<keyword evidence="1" id="KW-0812">Transmembrane</keyword>
<dbReference type="Pfam" id="PF00149">
    <property type="entry name" value="Metallophos"/>
    <property type="match status" value="1"/>
</dbReference>
<feature type="transmembrane region" description="Helical" evidence="1">
    <location>
        <begin position="6"/>
        <end position="29"/>
    </location>
</feature>
<dbReference type="GO" id="GO:0016787">
    <property type="term" value="F:hydrolase activity"/>
    <property type="evidence" value="ECO:0007669"/>
    <property type="project" value="InterPro"/>
</dbReference>
<feature type="domain" description="Calcineurin-like phosphoesterase" evidence="2">
    <location>
        <begin position="160"/>
        <end position="328"/>
    </location>
</feature>
<dbReference type="PANTHER" id="PTHR31302">
    <property type="entry name" value="TRANSMEMBRANE PROTEIN WITH METALLOPHOSPHOESTERASE DOMAIN-RELATED"/>
    <property type="match status" value="1"/>
</dbReference>
<dbReference type="InterPro" id="IPR051158">
    <property type="entry name" value="Metallophosphoesterase_sf"/>
</dbReference>
<dbReference type="PANTHER" id="PTHR31302:SF0">
    <property type="entry name" value="TRANSMEMBRANE PROTEIN WITH METALLOPHOSPHOESTERASE DOMAIN"/>
    <property type="match status" value="1"/>
</dbReference>
<gene>
    <name evidence="3" type="ORF">HHT355_0855</name>
</gene>
<evidence type="ECO:0000256" key="1">
    <source>
        <dbReference type="SAM" id="Phobius"/>
    </source>
</evidence>
<dbReference type="EMBL" id="CVTD020000010">
    <property type="protein sequence ID" value="CRZ34058.1"/>
    <property type="molecule type" value="Genomic_DNA"/>
</dbReference>
<accession>A0A0H5SUT1</accession>
<organism evidence="3 4">
    <name type="scientific">Herbinix hemicellulosilytica</name>
    <dbReference type="NCBI Taxonomy" id="1564487"/>
    <lineage>
        <taxon>Bacteria</taxon>
        <taxon>Bacillati</taxon>
        <taxon>Bacillota</taxon>
        <taxon>Clostridia</taxon>
        <taxon>Lachnospirales</taxon>
        <taxon>Lachnospiraceae</taxon>
        <taxon>Herbinix</taxon>
    </lineage>
</organism>
<dbReference type="RefSeq" id="WP_103202175.1">
    <property type="nucleotide sequence ID" value="NZ_CVTD020000010.1"/>
</dbReference>
<sequence length="385" mass="42755">MSAAAMFFGTAIMLLVLIGTNSYIALRIYQGVKCIIPQISAAIFFIIGLFLVIPFILGFLRSQLPLPASVKNTLGVISSYWMGIFLYLLFYFVVADAVILLLRITKVMSGPVPQNTYIISGLLVILATIVTVGYGLYNAGRIKHVYYEIILEEKIMPSELKIALISDLHLGALKSEKRLGKIVRDINDLEPDIVCITGDIFDNDFYAIHNPNEAKNLLKSIKSRYGVYACLGNHDAGKTINKMLNFLKRSNIRVLNDEYVVIDDRVVLVGRLDPSPIGGFGDMKRKDMEDVITGVDKSFPVIVMDHNPANIGEYENKADLVLSGHTHRGQVFPGKLVTWAMYVVDYGYYRKDGNNPHVIVTSGAGTWGLPMRVGSNCEIVSIKLR</sequence>
<feature type="transmembrane region" description="Helical" evidence="1">
    <location>
        <begin position="116"/>
        <end position="137"/>
    </location>
</feature>
<dbReference type="InterPro" id="IPR029052">
    <property type="entry name" value="Metallo-depent_PP-like"/>
</dbReference>
<feature type="transmembrane region" description="Helical" evidence="1">
    <location>
        <begin position="80"/>
        <end position="104"/>
    </location>
</feature>
<reference evidence="3 4" key="1">
    <citation type="submission" date="2015-06" db="EMBL/GenBank/DDBJ databases">
        <authorList>
            <person name="Wibberg Daniel"/>
        </authorList>
    </citation>
    <scope>NUCLEOTIDE SEQUENCE [LARGE SCALE GENOMIC DNA]</scope>
    <source>
        <strain evidence="3 4">T3/55T</strain>
    </source>
</reference>
<proteinExistence type="predicted"/>
<keyword evidence="4" id="KW-1185">Reference proteome</keyword>
<evidence type="ECO:0000259" key="2">
    <source>
        <dbReference type="Pfam" id="PF00149"/>
    </source>
</evidence>
<dbReference type="OrthoDB" id="9780884at2"/>